<name>A0A9D4L4V8_DREPO</name>
<evidence type="ECO:0000313" key="2">
    <source>
        <dbReference type="Proteomes" id="UP000828390"/>
    </source>
</evidence>
<organism evidence="1 2">
    <name type="scientific">Dreissena polymorpha</name>
    <name type="common">Zebra mussel</name>
    <name type="synonym">Mytilus polymorpha</name>
    <dbReference type="NCBI Taxonomy" id="45954"/>
    <lineage>
        <taxon>Eukaryota</taxon>
        <taxon>Metazoa</taxon>
        <taxon>Spiralia</taxon>
        <taxon>Lophotrochozoa</taxon>
        <taxon>Mollusca</taxon>
        <taxon>Bivalvia</taxon>
        <taxon>Autobranchia</taxon>
        <taxon>Heteroconchia</taxon>
        <taxon>Euheterodonta</taxon>
        <taxon>Imparidentia</taxon>
        <taxon>Neoheterodontei</taxon>
        <taxon>Myida</taxon>
        <taxon>Dreissenoidea</taxon>
        <taxon>Dreissenidae</taxon>
        <taxon>Dreissena</taxon>
    </lineage>
</organism>
<keyword evidence="2" id="KW-1185">Reference proteome</keyword>
<sequence>MDDDDDEPGDLPVDAIETHALKSHDWIKGQDADPTISTVKTCVSLGTRPNQVQMQKYSVEARKYLRNWKHLALKETVLFHRTSI</sequence>
<accession>A0A9D4L4V8</accession>
<dbReference type="EMBL" id="JAIWYP010000003">
    <property type="protein sequence ID" value="KAH3851328.1"/>
    <property type="molecule type" value="Genomic_DNA"/>
</dbReference>
<comment type="caution">
    <text evidence="1">The sequence shown here is derived from an EMBL/GenBank/DDBJ whole genome shotgun (WGS) entry which is preliminary data.</text>
</comment>
<protein>
    <submittedName>
        <fullName evidence="1">Uncharacterized protein</fullName>
    </submittedName>
</protein>
<dbReference type="AlphaFoldDB" id="A0A9D4L4V8"/>
<reference evidence="1" key="1">
    <citation type="journal article" date="2019" name="bioRxiv">
        <title>The Genome of the Zebra Mussel, Dreissena polymorpha: A Resource for Invasive Species Research.</title>
        <authorList>
            <person name="McCartney M.A."/>
            <person name="Auch B."/>
            <person name="Kono T."/>
            <person name="Mallez S."/>
            <person name="Zhang Y."/>
            <person name="Obille A."/>
            <person name="Becker A."/>
            <person name="Abrahante J.E."/>
            <person name="Garbe J."/>
            <person name="Badalamenti J.P."/>
            <person name="Herman A."/>
            <person name="Mangelson H."/>
            <person name="Liachko I."/>
            <person name="Sullivan S."/>
            <person name="Sone E.D."/>
            <person name="Koren S."/>
            <person name="Silverstein K.A.T."/>
            <person name="Beckman K.B."/>
            <person name="Gohl D.M."/>
        </authorList>
    </citation>
    <scope>NUCLEOTIDE SEQUENCE</scope>
    <source>
        <strain evidence="1">Duluth1</strain>
        <tissue evidence="1">Whole animal</tissue>
    </source>
</reference>
<gene>
    <name evidence="1" type="ORF">DPMN_093808</name>
</gene>
<reference evidence="1" key="2">
    <citation type="submission" date="2020-11" db="EMBL/GenBank/DDBJ databases">
        <authorList>
            <person name="McCartney M.A."/>
            <person name="Auch B."/>
            <person name="Kono T."/>
            <person name="Mallez S."/>
            <person name="Becker A."/>
            <person name="Gohl D.M."/>
            <person name="Silverstein K.A.T."/>
            <person name="Koren S."/>
            <person name="Bechman K.B."/>
            <person name="Herman A."/>
            <person name="Abrahante J.E."/>
            <person name="Garbe J."/>
        </authorList>
    </citation>
    <scope>NUCLEOTIDE SEQUENCE</scope>
    <source>
        <strain evidence="1">Duluth1</strain>
        <tissue evidence="1">Whole animal</tissue>
    </source>
</reference>
<proteinExistence type="predicted"/>
<dbReference type="Proteomes" id="UP000828390">
    <property type="component" value="Unassembled WGS sequence"/>
</dbReference>
<evidence type="ECO:0000313" key="1">
    <source>
        <dbReference type="EMBL" id="KAH3851328.1"/>
    </source>
</evidence>